<feature type="signal peptide" evidence="1">
    <location>
        <begin position="1"/>
        <end position="32"/>
    </location>
</feature>
<dbReference type="SUPFAM" id="SSF53850">
    <property type="entry name" value="Periplasmic binding protein-like II"/>
    <property type="match status" value="1"/>
</dbReference>
<organism evidence="3 4">
    <name type="scientific">Saccharopolyspora flava</name>
    <dbReference type="NCBI Taxonomy" id="95161"/>
    <lineage>
        <taxon>Bacteria</taxon>
        <taxon>Bacillati</taxon>
        <taxon>Actinomycetota</taxon>
        <taxon>Actinomycetes</taxon>
        <taxon>Pseudonocardiales</taxon>
        <taxon>Pseudonocardiaceae</taxon>
        <taxon>Saccharopolyspora</taxon>
    </lineage>
</organism>
<dbReference type="PROSITE" id="PS51257">
    <property type="entry name" value="PROKAR_LIPOPROTEIN"/>
    <property type="match status" value="1"/>
</dbReference>
<dbReference type="RefSeq" id="WP_245775708.1">
    <property type="nucleotide sequence ID" value="NZ_FOZX01000002.1"/>
</dbReference>
<feature type="chain" id="PRO_5011544665" evidence="1">
    <location>
        <begin position="33"/>
        <end position="586"/>
    </location>
</feature>
<dbReference type="GO" id="GO:1904680">
    <property type="term" value="F:peptide transmembrane transporter activity"/>
    <property type="evidence" value="ECO:0007669"/>
    <property type="project" value="TreeGrafter"/>
</dbReference>
<dbReference type="Gene3D" id="3.40.190.10">
    <property type="entry name" value="Periplasmic binding protein-like II"/>
    <property type="match status" value="1"/>
</dbReference>
<dbReference type="InterPro" id="IPR000914">
    <property type="entry name" value="SBP_5_dom"/>
</dbReference>
<dbReference type="PANTHER" id="PTHR30290:SF65">
    <property type="entry name" value="MONOACYL PHOSPHATIDYLINOSITOL TETRAMANNOSIDE-BINDING PROTEIN LPQW-RELATED"/>
    <property type="match status" value="1"/>
</dbReference>
<dbReference type="STRING" id="95161.SAMN05660874_01655"/>
<sequence length="586" mass="62375">MSQGRRRTRGTVPPLVVPALVSLSLVAGCTNAPPPQLVAPNPTTSPPSTSTPAQPMPIEVVVGLDELEGGFNPHTLADLSPTSSALAGLMLPSVFRPGADGALQLDTNLMDSAEIVPDTEKFTVRYRIKREASWSDGAPIAAEDFVYLWEQLRSQPGVADPAGYRLIDDVASRQGGKTVDVTFSRPFAGWQTLFNNLLPAHLLRSAPRGWATVLDDGYPASGGPFAIRQIDLDRGEIILERNDRYWGPPAKSDRIVLRALDKPRQVEALRSGDSHLALFSPDARTIQSLRDLGDQVQLMTVPRPATMEMLLRQDSRALADTKVRQAVMAALDRPALIEAGTEGGPGDQLQAHAQVLAPSEHGYTPTEPAGALPKKPDPAQVQRLLTEAGYQRSGGSWIRDGRPLNLVIAAPFEHEGYIKIAETAAQQLRDQGIQATVVTPTGDQLFGDMLATDPHSAEAGTSGTVDMAVAPRPAGGDPAATMASSYGCPGVDADDQPLPYNAAGFCDELLQPTIDAALSGKMSFQQASTNVESVLWRDAIALPLYQQAQVLALTKEARGVLPGNGFAGPFSTAADWLGTPAENDGY</sequence>
<dbReference type="Proteomes" id="UP000198852">
    <property type="component" value="Unassembled WGS sequence"/>
</dbReference>
<feature type="domain" description="Solute-binding protein family 5" evidence="2">
    <location>
        <begin position="119"/>
        <end position="485"/>
    </location>
</feature>
<dbReference type="CDD" id="cd08501">
    <property type="entry name" value="PBP2_Lpqw"/>
    <property type="match status" value="1"/>
</dbReference>
<reference evidence="4" key="1">
    <citation type="submission" date="2016-10" db="EMBL/GenBank/DDBJ databases">
        <authorList>
            <person name="Varghese N."/>
            <person name="Submissions S."/>
        </authorList>
    </citation>
    <scope>NUCLEOTIDE SEQUENCE [LARGE SCALE GENOMIC DNA]</scope>
    <source>
        <strain evidence="4">DSM 44771</strain>
    </source>
</reference>
<evidence type="ECO:0000313" key="3">
    <source>
        <dbReference type="EMBL" id="SFS54158.1"/>
    </source>
</evidence>
<keyword evidence="4" id="KW-1185">Reference proteome</keyword>
<dbReference type="Gene3D" id="3.10.105.10">
    <property type="entry name" value="Dipeptide-binding Protein, Domain 3"/>
    <property type="match status" value="1"/>
</dbReference>
<dbReference type="GO" id="GO:0015833">
    <property type="term" value="P:peptide transport"/>
    <property type="evidence" value="ECO:0007669"/>
    <property type="project" value="TreeGrafter"/>
</dbReference>
<dbReference type="Pfam" id="PF00496">
    <property type="entry name" value="SBP_bac_5"/>
    <property type="match status" value="1"/>
</dbReference>
<dbReference type="PANTHER" id="PTHR30290">
    <property type="entry name" value="PERIPLASMIC BINDING COMPONENT OF ABC TRANSPORTER"/>
    <property type="match status" value="1"/>
</dbReference>
<dbReference type="EMBL" id="FOZX01000002">
    <property type="protein sequence ID" value="SFS54158.1"/>
    <property type="molecule type" value="Genomic_DNA"/>
</dbReference>
<proteinExistence type="predicted"/>
<gene>
    <name evidence="3" type="ORF">SAMN05660874_01655</name>
</gene>
<dbReference type="Gene3D" id="3.90.76.10">
    <property type="entry name" value="Dipeptide-binding Protein, Domain 1"/>
    <property type="match status" value="1"/>
</dbReference>
<dbReference type="InterPro" id="IPR039424">
    <property type="entry name" value="SBP_5"/>
</dbReference>
<evidence type="ECO:0000313" key="4">
    <source>
        <dbReference type="Proteomes" id="UP000198852"/>
    </source>
</evidence>
<accession>A0A1I6QPB3</accession>
<evidence type="ECO:0000259" key="2">
    <source>
        <dbReference type="Pfam" id="PF00496"/>
    </source>
</evidence>
<evidence type="ECO:0000256" key="1">
    <source>
        <dbReference type="SAM" id="SignalP"/>
    </source>
</evidence>
<dbReference type="AlphaFoldDB" id="A0A1I6QPB3"/>
<keyword evidence="1" id="KW-0732">Signal</keyword>
<protein>
    <submittedName>
        <fullName evidence="3">ABC-type transport system, substrate-binding protein</fullName>
    </submittedName>
</protein>
<name>A0A1I6QPB3_9PSEU</name>